<dbReference type="NCBIfam" id="TIGR02937">
    <property type="entry name" value="sigma70-ECF"/>
    <property type="match status" value="1"/>
</dbReference>
<evidence type="ECO:0000256" key="3">
    <source>
        <dbReference type="ARBA" id="ARBA00023082"/>
    </source>
</evidence>
<dbReference type="AlphaFoldDB" id="A0A518EW52"/>
<dbReference type="InterPro" id="IPR013249">
    <property type="entry name" value="RNA_pol_sigma70_r4_t2"/>
</dbReference>
<evidence type="ECO:0000259" key="7">
    <source>
        <dbReference type="Pfam" id="PF08281"/>
    </source>
</evidence>
<feature type="domain" description="RNA polymerase sigma factor 70 region 4 type 2" evidence="7">
    <location>
        <begin position="122"/>
        <end position="172"/>
    </location>
</feature>
<comment type="similarity">
    <text evidence="1">Belongs to the sigma-70 factor family. ECF subfamily.</text>
</comment>
<evidence type="ECO:0000256" key="2">
    <source>
        <dbReference type="ARBA" id="ARBA00023015"/>
    </source>
</evidence>
<organism evidence="8 9">
    <name type="scientific">Saltatorellus ferox</name>
    <dbReference type="NCBI Taxonomy" id="2528018"/>
    <lineage>
        <taxon>Bacteria</taxon>
        <taxon>Pseudomonadati</taxon>
        <taxon>Planctomycetota</taxon>
        <taxon>Planctomycetia</taxon>
        <taxon>Planctomycetia incertae sedis</taxon>
        <taxon>Saltatorellus</taxon>
    </lineage>
</organism>
<dbReference type="PANTHER" id="PTHR43133">
    <property type="entry name" value="RNA POLYMERASE ECF-TYPE SIGMA FACTO"/>
    <property type="match status" value="1"/>
</dbReference>
<dbReference type="InterPro" id="IPR008969">
    <property type="entry name" value="CarboxyPept-like_regulatory"/>
</dbReference>
<dbReference type="Proteomes" id="UP000320390">
    <property type="component" value="Chromosome"/>
</dbReference>
<dbReference type="InterPro" id="IPR014284">
    <property type="entry name" value="RNA_pol_sigma-70_dom"/>
</dbReference>
<dbReference type="RefSeq" id="WP_145200759.1">
    <property type="nucleotide sequence ID" value="NZ_CP036434.1"/>
</dbReference>
<dbReference type="Gene3D" id="1.10.1740.10">
    <property type="match status" value="1"/>
</dbReference>
<dbReference type="GO" id="GO:0016987">
    <property type="term" value="F:sigma factor activity"/>
    <property type="evidence" value="ECO:0007669"/>
    <property type="project" value="UniProtKB-KW"/>
</dbReference>
<name>A0A518EW52_9BACT</name>
<keyword evidence="9" id="KW-1185">Reference proteome</keyword>
<dbReference type="CDD" id="cd06171">
    <property type="entry name" value="Sigma70_r4"/>
    <property type="match status" value="1"/>
</dbReference>
<feature type="domain" description="RNA polymerase sigma-70 region 2" evidence="6">
    <location>
        <begin position="26"/>
        <end position="91"/>
    </location>
</feature>
<dbReference type="SUPFAM" id="SSF88946">
    <property type="entry name" value="Sigma2 domain of RNA polymerase sigma factors"/>
    <property type="match status" value="1"/>
</dbReference>
<dbReference type="InterPro" id="IPR036388">
    <property type="entry name" value="WH-like_DNA-bd_sf"/>
</dbReference>
<reference evidence="8 9" key="1">
    <citation type="submission" date="2019-02" db="EMBL/GenBank/DDBJ databases">
        <title>Deep-cultivation of Planctomycetes and their phenomic and genomic characterization uncovers novel biology.</title>
        <authorList>
            <person name="Wiegand S."/>
            <person name="Jogler M."/>
            <person name="Boedeker C."/>
            <person name="Pinto D."/>
            <person name="Vollmers J."/>
            <person name="Rivas-Marin E."/>
            <person name="Kohn T."/>
            <person name="Peeters S.H."/>
            <person name="Heuer A."/>
            <person name="Rast P."/>
            <person name="Oberbeckmann S."/>
            <person name="Bunk B."/>
            <person name="Jeske O."/>
            <person name="Meyerdierks A."/>
            <person name="Storesund J.E."/>
            <person name="Kallscheuer N."/>
            <person name="Luecker S."/>
            <person name="Lage O.M."/>
            <person name="Pohl T."/>
            <person name="Merkel B.J."/>
            <person name="Hornburger P."/>
            <person name="Mueller R.-W."/>
            <person name="Bruemmer F."/>
            <person name="Labrenz M."/>
            <person name="Spormann A.M."/>
            <person name="Op den Camp H."/>
            <person name="Overmann J."/>
            <person name="Amann R."/>
            <person name="Jetten M.S.M."/>
            <person name="Mascher T."/>
            <person name="Medema M.H."/>
            <person name="Devos D.P."/>
            <person name="Kaster A.-K."/>
            <person name="Ovreas L."/>
            <person name="Rohde M."/>
            <person name="Galperin M.Y."/>
            <person name="Jogler C."/>
        </authorList>
    </citation>
    <scope>NUCLEOTIDE SEQUENCE [LARGE SCALE GENOMIC DNA]</scope>
    <source>
        <strain evidence="8 9">Poly30</strain>
    </source>
</reference>
<proteinExistence type="inferred from homology"/>
<keyword evidence="4" id="KW-0238">DNA-binding</keyword>
<dbReference type="EMBL" id="CP036434">
    <property type="protein sequence ID" value="QDV08319.1"/>
    <property type="molecule type" value="Genomic_DNA"/>
</dbReference>
<evidence type="ECO:0000259" key="6">
    <source>
        <dbReference type="Pfam" id="PF04542"/>
    </source>
</evidence>
<keyword evidence="2" id="KW-0805">Transcription regulation</keyword>
<dbReference type="Pfam" id="PF08281">
    <property type="entry name" value="Sigma70_r4_2"/>
    <property type="match status" value="1"/>
</dbReference>
<evidence type="ECO:0000256" key="5">
    <source>
        <dbReference type="ARBA" id="ARBA00023163"/>
    </source>
</evidence>
<dbReference type="GO" id="GO:0006352">
    <property type="term" value="P:DNA-templated transcription initiation"/>
    <property type="evidence" value="ECO:0007669"/>
    <property type="project" value="InterPro"/>
</dbReference>
<dbReference type="InterPro" id="IPR039425">
    <property type="entry name" value="RNA_pol_sigma-70-like"/>
</dbReference>
<dbReference type="SUPFAM" id="SSF49464">
    <property type="entry name" value="Carboxypeptidase regulatory domain-like"/>
    <property type="match status" value="1"/>
</dbReference>
<accession>A0A518EW52</accession>
<sequence>MDDLLPQDERLDLWLSSGETEHLADLFDRTAPALLRVAIHLVGDLSRAEDLVQATYLRLIQRRQQVEKGTRIDAWLQRVLKNLVIDERRGQAPALLDAKAWHVLEEKMPVDRPALRRELEARVAAAIDELGSPYREVLIARLRHGASAVEIAHLLDRAPGAVRTQLHRGLELLRARLPEREALEGIVALLGIPGQAGLEALRSSILQEARAFEIAAGSAMASSSLPFLSMLSLKESTAVVLSMAVALLAAVGALRALGPGGPVTAFEDAAEPVTPVATAPGPTEATTAYVEVASSARRTAQEPRPSYVVTGQVIDAETGQPLPGTSVRVIRPPAFTRSGSHVDLVREYPHLVRNSGDGGSSSAMGSDWPLPKHIAAGALAIALDGRNEILSEVETDNDGRFSMAAIEEIAASTLLEFEHPSRGVRLRPTPSPEEAEDSDLRVELFETQLLTGQVVGENQHPIAVSIPLSISTSRLIENPVLTEDGFYEPTSVETLDSQLVQTEADGTFTATVFGDYGSVSTIAPEASDGASFNFTKDQAALRIELKPRMRLLFVDAELRTPMEVLFLTLTSDNSDWTYLSGQHFLRGGVLPLDHTWGYLHNESPMTLTAWTASHAPTTLRLHDMTQAVDIEVALEMGTTPRLDVRIVRGEQPIQGAEVALIPARVYRWRPEQLRQPLTSARTGASGFAKLHGPEGAYLLQVIERPDSPEDGATTVSGVEIPSAPPFTVDLDTLATIHVQARVEGAAPEATIELVLKGPDGRITQPTLDDTGEHELTGLPPGAYTLSVIDQETRGAFPGQENRDLELAPGQRLELFLDLTPFEPVGCRLLHGSVKDFSSWTASLDGRTEWQPIAADGLLPQPALSDHQRFHIDTGEGRRYQFDLKDPVGDPVEIRLDRGALGYRGTLTDPSGSPLADHWIWAWPEVDTIEPPLPNVGARTDAAGRFELRDLASTGYVLQVKLPEETKRTWTSDKLGYSFLPLELPDASGRGLPLRIDLPETEVGPGLPVQGTLVDQSGAPVRGHVFARVHRLNSSGTLRIHDNGRRVSCDAAGHFEIYLPVGESCVVEGVAERSRGGIPPRAREEVFLKSEADLPSLRLVLP</sequence>
<dbReference type="SUPFAM" id="SSF88659">
    <property type="entry name" value="Sigma3 and sigma4 domains of RNA polymerase sigma factors"/>
    <property type="match status" value="1"/>
</dbReference>
<dbReference type="Gene3D" id="1.10.10.10">
    <property type="entry name" value="Winged helix-like DNA-binding domain superfamily/Winged helix DNA-binding domain"/>
    <property type="match status" value="1"/>
</dbReference>
<dbReference type="Pfam" id="PF04542">
    <property type="entry name" value="Sigma70_r2"/>
    <property type="match status" value="1"/>
</dbReference>
<evidence type="ECO:0000256" key="4">
    <source>
        <dbReference type="ARBA" id="ARBA00023125"/>
    </source>
</evidence>
<dbReference type="InterPro" id="IPR013325">
    <property type="entry name" value="RNA_pol_sigma_r2"/>
</dbReference>
<dbReference type="GO" id="GO:0003677">
    <property type="term" value="F:DNA binding"/>
    <property type="evidence" value="ECO:0007669"/>
    <property type="project" value="UniProtKB-KW"/>
</dbReference>
<dbReference type="InterPro" id="IPR007627">
    <property type="entry name" value="RNA_pol_sigma70_r2"/>
</dbReference>
<dbReference type="PANTHER" id="PTHR43133:SF8">
    <property type="entry name" value="RNA POLYMERASE SIGMA FACTOR HI_1459-RELATED"/>
    <property type="match status" value="1"/>
</dbReference>
<evidence type="ECO:0000256" key="1">
    <source>
        <dbReference type="ARBA" id="ARBA00010641"/>
    </source>
</evidence>
<dbReference type="InterPro" id="IPR013324">
    <property type="entry name" value="RNA_pol_sigma_r3/r4-like"/>
</dbReference>
<evidence type="ECO:0000313" key="8">
    <source>
        <dbReference type="EMBL" id="QDV08319.1"/>
    </source>
</evidence>
<protein>
    <submittedName>
        <fullName evidence="8">ECF RNA polymerase sigma factor SigW</fullName>
    </submittedName>
</protein>
<keyword evidence="3" id="KW-0731">Sigma factor</keyword>
<keyword evidence="5" id="KW-0804">Transcription</keyword>
<dbReference type="OrthoDB" id="279966at2"/>
<gene>
    <name evidence="8" type="primary">sigW_19</name>
    <name evidence="8" type="ORF">Poly30_38560</name>
</gene>
<evidence type="ECO:0000313" key="9">
    <source>
        <dbReference type="Proteomes" id="UP000320390"/>
    </source>
</evidence>